<protein>
    <submittedName>
        <fullName evidence="1">Uncharacterized protein</fullName>
    </submittedName>
</protein>
<reference evidence="1 2" key="1">
    <citation type="submission" date="2014-06" db="EMBL/GenBank/DDBJ databases">
        <title>Evolutionary Origins and Diversification of the Mycorrhizal Mutualists.</title>
        <authorList>
            <consortium name="DOE Joint Genome Institute"/>
            <consortium name="Mycorrhizal Genomics Consortium"/>
            <person name="Kohler A."/>
            <person name="Kuo A."/>
            <person name="Nagy L.G."/>
            <person name="Floudas D."/>
            <person name="Copeland A."/>
            <person name="Barry K.W."/>
            <person name="Cichocki N."/>
            <person name="Veneault-Fourrey C."/>
            <person name="LaButti K."/>
            <person name="Lindquist E.A."/>
            <person name="Lipzen A."/>
            <person name="Lundell T."/>
            <person name="Morin E."/>
            <person name="Murat C."/>
            <person name="Riley R."/>
            <person name="Ohm R."/>
            <person name="Sun H."/>
            <person name="Tunlid A."/>
            <person name="Henrissat B."/>
            <person name="Grigoriev I.V."/>
            <person name="Hibbett D.S."/>
            <person name="Martin F."/>
        </authorList>
    </citation>
    <scope>NUCLEOTIDE SEQUENCE [LARGE SCALE GENOMIC DNA]</scope>
    <source>
        <strain evidence="1 2">SS14</strain>
    </source>
</reference>
<dbReference type="Proteomes" id="UP000054279">
    <property type="component" value="Unassembled WGS sequence"/>
</dbReference>
<keyword evidence="2" id="KW-1185">Reference proteome</keyword>
<dbReference type="AlphaFoldDB" id="A0A0C9VEH2"/>
<organism evidence="1 2">
    <name type="scientific">Sphaerobolus stellatus (strain SS14)</name>
    <dbReference type="NCBI Taxonomy" id="990650"/>
    <lineage>
        <taxon>Eukaryota</taxon>
        <taxon>Fungi</taxon>
        <taxon>Dikarya</taxon>
        <taxon>Basidiomycota</taxon>
        <taxon>Agaricomycotina</taxon>
        <taxon>Agaricomycetes</taxon>
        <taxon>Phallomycetidae</taxon>
        <taxon>Geastrales</taxon>
        <taxon>Sphaerobolaceae</taxon>
        <taxon>Sphaerobolus</taxon>
    </lineage>
</organism>
<name>A0A0C9VEH2_SPHS4</name>
<sequence>MGGVPSFTESVVLRRLKYLHLTIGTVDIEQSLDCLATIRLPQLEHISIHLDPCVEPYRQDLVINILKIVANNPMKDGVSSVHRITVASSRVTSPRFANTLKEFPKLRRLDLLSCRMSTELWRFFQAKDTDGKFTMKYLDFLHISRCRFDAGELYEMLKTRVDGDVEGKAPLTEVQVRHVWSRRFSEKILERMGDIESTTIKTDFFK</sequence>
<evidence type="ECO:0000313" key="1">
    <source>
        <dbReference type="EMBL" id="KIJ35980.1"/>
    </source>
</evidence>
<proteinExistence type="predicted"/>
<dbReference type="HOGENOM" id="CLU_1332678_0_0_1"/>
<evidence type="ECO:0000313" key="2">
    <source>
        <dbReference type="Proteomes" id="UP000054279"/>
    </source>
</evidence>
<gene>
    <name evidence="1" type="ORF">M422DRAFT_261740</name>
</gene>
<accession>A0A0C9VEH2</accession>
<dbReference type="EMBL" id="KN837183">
    <property type="protein sequence ID" value="KIJ35980.1"/>
    <property type="molecule type" value="Genomic_DNA"/>
</dbReference>